<feature type="compositionally biased region" description="Acidic residues" evidence="1">
    <location>
        <begin position="68"/>
        <end position="78"/>
    </location>
</feature>
<keyword evidence="3" id="KW-1185">Reference proteome</keyword>
<evidence type="ECO:0000256" key="1">
    <source>
        <dbReference type="SAM" id="MobiDB-lite"/>
    </source>
</evidence>
<accession>A0A183M227</accession>
<dbReference type="Proteomes" id="UP000277204">
    <property type="component" value="Unassembled WGS sequence"/>
</dbReference>
<dbReference type="EMBL" id="UZAI01005077">
    <property type="protein sequence ID" value="VDO89002.1"/>
    <property type="molecule type" value="Genomic_DNA"/>
</dbReference>
<protein>
    <submittedName>
        <fullName evidence="2">Uncharacterized protein</fullName>
    </submittedName>
</protein>
<evidence type="ECO:0000313" key="2">
    <source>
        <dbReference type="EMBL" id="VDO89002.1"/>
    </source>
</evidence>
<dbReference type="STRING" id="48269.A0A183M227"/>
<sequence>MNVNERQKTNGKSTQDDAVFGFPSENFNNNENDNGQDVNHERGTSNVDISIEADADDGGGGAGGTTTEDTEDGETDDEKLDHNDETRLNKSHQVQTLYPNQAIPSPVYTNLNELKKAAARKFQSRNSPTVNNLNNNSNNNETVLNNDSSSLYTSRKFSLPSNESMLTPTVVEDSFPVSDINKVDSGNLHFKLIHNNIIHIIQFSKF</sequence>
<organism evidence="2 3">
    <name type="scientific">Schistosoma margrebowiei</name>
    <dbReference type="NCBI Taxonomy" id="48269"/>
    <lineage>
        <taxon>Eukaryota</taxon>
        <taxon>Metazoa</taxon>
        <taxon>Spiralia</taxon>
        <taxon>Lophotrochozoa</taxon>
        <taxon>Platyhelminthes</taxon>
        <taxon>Trematoda</taxon>
        <taxon>Digenea</taxon>
        <taxon>Strigeidida</taxon>
        <taxon>Schistosomatoidea</taxon>
        <taxon>Schistosomatidae</taxon>
        <taxon>Schistosoma</taxon>
    </lineage>
</organism>
<evidence type="ECO:0000313" key="3">
    <source>
        <dbReference type="Proteomes" id="UP000277204"/>
    </source>
</evidence>
<gene>
    <name evidence="2" type="ORF">SMRZ_LOCUS10102</name>
</gene>
<name>A0A183M227_9TREM</name>
<proteinExistence type="predicted"/>
<feature type="region of interest" description="Disordered" evidence="1">
    <location>
        <begin position="1"/>
        <end position="95"/>
    </location>
</feature>
<reference evidence="2 3" key="1">
    <citation type="submission" date="2018-11" db="EMBL/GenBank/DDBJ databases">
        <authorList>
            <consortium name="Pathogen Informatics"/>
        </authorList>
    </citation>
    <scope>NUCLEOTIDE SEQUENCE [LARGE SCALE GENOMIC DNA]</scope>
    <source>
        <strain evidence="2 3">Zambia</strain>
    </source>
</reference>
<dbReference type="AlphaFoldDB" id="A0A183M227"/>
<feature type="compositionally biased region" description="Basic and acidic residues" evidence="1">
    <location>
        <begin position="79"/>
        <end position="88"/>
    </location>
</feature>